<dbReference type="InterPro" id="IPR013249">
    <property type="entry name" value="RNA_pol_sigma70_r4_t2"/>
</dbReference>
<dbReference type="CDD" id="cd06171">
    <property type="entry name" value="Sigma70_r4"/>
    <property type="match status" value="1"/>
</dbReference>
<organism evidence="8 9">
    <name type="scientific">Catenulispora pinistramenti</name>
    <dbReference type="NCBI Taxonomy" id="2705254"/>
    <lineage>
        <taxon>Bacteria</taxon>
        <taxon>Bacillati</taxon>
        <taxon>Actinomycetota</taxon>
        <taxon>Actinomycetes</taxon>
        <taxon>Catenulisporales</taxon>
        <taxon>Catenulisporaceae</taxon>
        <taxon>Catenulispora</taxon>
    </lineage>
</organism>
<evidence type="ECO:0000313" key="8">
    <source>
        <dbReference type="EMBL" id="MBS2551959.1"/>
    </source>
</evidence>
<comment type="caution">
    <text evidence="8">The sequence shown here is derived from an EMBL/GenBank/DDBJ whole genome shotgun (WGS) entry which is preliminary data.</text>
</comment>
<dbReference type="SUPFAM" id="SSF88659">
    <property type="entry name" value="Sigma3 and sigma4 domains of RNA polymerase sigma factors"/>
    <property type="match status" value="1"/>
</dbReference>
<feature type="domain" description="RNA polymerase sigma-70 region 2" evidence="6">
    <location>
        <begin position="15"/>
        <end position="77"/>
    </location>
</feature>
<dbReference type="PANTHER" id="PTHR43133">
    <property type="entry name" value="RNA POLYMERASE ECF-TYPE SIGMA FACTO"/>
    <property type="match status" value="1"/>
</dbReference>
<keyword evidence="3" id="KW-0731">Sigma factor</keyword>
<comment type="similarity">
    <text evidence="1">Belongs to the sigma-70 factor family. ECF subfamily.</text>
</comment>
<evidence type="ECO:0000256" key="2">
    <source>
        <dbReference type="ARBA" id="ARBA00023015"/>
    </source>
</evidence>
<evidence type="ECO:0000256" key="5">
    <source>
        <dbReference type="ARBA" id="ARBA00023163"/>
    </source>
</evidence>
<proteinExistence type="inferred from homology"/>
<feature type="domain" description="RNA polymerase sigma factor 70 region 4 type 2" evidence="7">
    <location>
        <begin position="105"/>
        <end position="157"/>
    </location>
</feature>
<dbReference type="InterPro" id="IPR007627">
    <property type="entry name" value="RNA_pol_sigma70_r2"/>
</dbReference>
<dbReference type="InterPro" id="IPR036388">
    <property type="entry name" value="WH-like_DNA-bd_sf"/>
</dbReference>
<dbReference type="PANTHER" id="PTHR43133:SF50">
    <property type="entry name" value="ECF RNA POLYMERASE SIGMA FACTOR SIGM"/>
    <property type="match status" value="1"/>
</dbReference>
<evidence type="ECO:0000313" key="9">
    <source>
        <dbReference type="Proteomes" id="UP000730482"/>
    </source>
</evidence>
<dbReference type="InterPro" id="IPR014284">
    <property type="entry name" value="RNA_pol_sigma-70_dom"/>
</dbReference>
<keyword evidence="9" id="KW-1185">Reference proteome</keyword>
<dbReference type="EMBL" id="JAAFYZ010000164">
    <property type="protein sequence ID" value="MBS2551959.1"/>
    <property type="molecule type" value="Genomic_DNA"/>
</dbReference>
<dbReference type="NCBIfam" id="TIGR02937">
    <property type="entry name" value="sigma70-ECF"/>
    <property type="match status" value="1"/>
</dbReference>
<keyword evidence="2" id="KW-0805">Transcription regulation</keyword>
<accession>A0ABS5L120</accession>
<dbReference type="Pfam" id="PF04542">
    <property type="entry name" value="Sigma70_r2"/>
    <property type="match status" value="1"/>
</dbReference>
<evidence type="ECO:0000256" key="4">
    <source>
        <dbReference type="ARBA" id="ARBA00023125"/>
    </source>
</evidence>
<dbReference type="Gene3D" id="1.10.10.10">
    <property type="entry name" value="Winged helix-like DNA-binding domain superfamily/Winged helix DNA-binding domain"/>
    <property type="match status" value="1"/>
</dbReference>
<dbReference type="InterPro" id="IPR013324">
    <property type="entry name" value="RNA_pol_sigma_r3/r4-like"/>
</dbReference>
<dbReference type="RefSeq" id="WP_212017095.1">
    <property type="nucleotide sequence ID" value="NZ_JAAFYZ010000164.1"/>
</dbReference>
<dbReference type="Proteomes" id="UP000730482">
    <property type="component" value="Unassembled WGS sequence"/>
</dbReference>
<reference evidence="8 9" key="1">
    <citation type="submission" date="2020-02" db="EMBL/GenBank/DDBJ databases">
        <title>Acidophilic actinobacteria isolated from forest soil.</title>
        <authorList>
            <person name="Golinska P."/>
        </authorList>
    </citation>
    <scope>NUCLEOTIDE SEQUENCE [LARGE SCALE GENOMIC DNA]</scope>
    <source>
        <strain evidence="8 9">NL8</strain>
    </source>
</reference>
<evidence type="ECO:0000259" key="7">
    <source>
        <dbReference type="Pfam" id="PF08281"/>
    </source>
</evidence>
<dbReference type="Gene3D" id="1.10.1740.10">
    <property type="match status" value="1"/>
</dbReference>
<name>A0ABS5L120_9ACTN</name>
<keyword evidence="4" id="KW-0238">DNA-binding</keyword>
<evidence type="ECO:0000256" key="3">
    <source>
        <dbReference type="ARBA" id="ARBA00023082"/>
    </source>
</evidence>
<gene>
    <name evidence="8" type="ORF">KGQ19_34355</name>
</gene>
<dbReference type="Pfam" id="PF08281">
    <property type="entry name" value="Sigma70_r4_2"/>
    <property type="match status" value="1"/>
</dbReference>
<sequence length="184" mass="20436">MDGLDDFTTFAHAQQGRLRRLAFLLCGDWNDAQDLAQTTLLNLCLHWNRARRADAIDAYAHKALIHAYLSDRKKYQRDRARATDFSVRAERDFATGPPELPELRLALLSALDKLAPRGRAVLVLRFWEDLSVEATAAALGCSTGNVKSQTSRALARLREILGDSLLDADDLTPIRPARPAAQNG</sequence>
<evidence type="ECO:0000256" key="1">
    <source>
        <dbReference type="ARBA" id="ARBA00010641"/>
    </source>
</evidence>
<protein>
    <submittedName>
        <fullName evidence="8">SigE family RNA polymerase sigma factor</fullName>
    </submittedName>
</protein>
<dbReference type="SUPFAM" id="SSF88946">
    <property type="entry name" value="Sigma2 domain of RNA polymerase sigma factors"/>
    <property type="match status" value="1"/>
</dbReference>
<evidence type="ECO:0000259" key="6">
    <source>
        <dbReference type="Pfam" id="PF04542"/>
    </source>
</evidence>
<dbReference type="InterPro" id="IPR013325">
    <property type="entry name" value="RNA_pol_sigma_r2"/>
</dbReference>
<dbReference type="InterPro" id="IPR039425">
    <property type="entry name" value="RNA_pol_sigma-70-like"/>
</dbReference>
<keyword evidence="5" id="KW-0804">Transcription</keyword>